<proteinExistence type="predicted"/>
<feature type="region of interest" description="Disordered" evidence="1">
    <location>
        <begin position="401"/>
        <end position="420"/>
    </location>
</feature>
<dbReference type="Gene3D" id="1.10.443.20">
    <property type="entry name" value="Centromere DNA-binding protein complex CBF3 subunit, domain 2"/>
    <property type="match status" value="1"/>
</dbReference>
<protein>
    <recommendedName>
        <fullName evidence="2">Transcription activator GCR1-like domain-containing protein</fullName>
    </recommendedName>
</protein>
<feature type="region of interest" description="Disordered" evidence="1">
    <location>
        <begin position="615"/>
        <end position="701"/>
    </location>
</feature>
<dbReference type="Pfam" id="PF12550">
    <property type="entry name" value="GCR1_C"/>
    <property type="match status" value="1"/>
</dbReference>
<dbReference type="GO" id="GO:0000978">
    <property type="term" value="F:RNA polymerase II cis-regulatory region sequence-specific DNA binding"/>
    <property type="evidence" value="ECO:0007669"/>
    <property type="project" value="TreeGrafter"/>
</dbReference>
<dbReference type="InterPro" id="IPR038279">
    <property type="entry name" value="Ndc10_dom2_sf"/>
</dbReference>
<dbReference type="InterPro" id="IPR022210">
    <property type="entry name" value="TF_GCR1-like"/>
</dbReference>
<name>A0A7H9AYH4_ZYGMR</name>
<dbReference type="EMBL" id="CP058604">
    <property type="protein sequence ID" value="QLG70622.1"/>
    <property type="molecule type" value="Genomic_DNA"/>
</dbReference>
<dbReference type="PANTHER" id="PTHR37784">
    <property type="entry name" value="PROTEIN MSN1"/>
    <property type="match status" value="1"/>
</dbReference>
<dbReference type="AlphaFoldDB" id="A0A7H9AYH4"/>
<dbReference type="GO" id="GO:0000981">
    <property type="term" value="F:DNA-binding transcription factor activity, RNA polymerase II-specific"/>
    <property type="evidence" value="ECO:0007669"/>
    <property type="project" value="TreeGrafter"/>
</dbReference>
<feature type="domain" description="Transcription activator GCR1-like" evidence="2">
    <location>
        <begin position="704"/>
        <end position="770"/>
    </location>
</feature>
<gene>
    <name evidence="3" type="ORF">HG535_0A05630</name>
</gene>
<feature type="compositionally biased region" description="Basic and acidic residues" evidence="1">
    <location>
        <begin position="668"/>
        <end position="682"/>
    </location>
</feature>
<dbReference type="KEGG" id="zmk:HG535_0A05630"/>
<dbReference type="RefSeq" id="XP_037142350.1">
    <property type="nucleotide sequence ID" value="XM_037286455.1"/>
</dbReference>
<dbReference type="PANTHER" id="PTHR37784:SF1">
    <property type="entry name" value="GLYCOLYTIC GENES TRANSCRIPTIONAL ACTIVATOR GCR1"/>
    <property type="match status" value="1"/>
</dbReference>
<dbReference type="Proteomes" id="UP000509704">
    <property type="component" value="Chromosome 1"/>
</dbReference>
<feature type="compositionally biased region" description="Polar residues" evidence="1">
    <location>
        <begin position="620"/>
        <end position="629"/>
    </location>
</feature>
<accession>A0A7H9AYH4</accession>
<organism evidence="3 4">
    <name type="scientific">Zygotorulaspora mrakii</name>
    <name type="common">Zygosaccharomyces mrakii</name>
    <dbReference type="NCBI Taxonomy" id="42260"/>
    <lineage>
        <taxon>Eukaryota</taxon>
        <taxon>Fungi</taxon>
        <taxon>Dikarya</taxon>
        <taxon>Ascomycota</taxon>
        <taxon>Saccharomycotina</taxon>
        <taxon>Saccharomycetes</taxon>
        <taxon>Saccharomycetales</taxon>
        <taxon>Saccharomycetaceae</taxon>
        <taxon>Zygotorulaspora</taxon>
    </lineage>
</organism>
<keyword evidence="4" id="KW-1185">Reference proteome</keyword>
<reference evidence="3 4" key="1">
    <citation type="submission" date="2020-07" db="EMBL/GenBank/DDBJ databases">
        <title>The yeast mating-type switching endonuclease HO is a domesticated member of an unorthodox homing genetic element family.</title>
        <authorList>
            <person name="Coughlan A.Y."/>
            <person name="Lombardi L."/>
            <person name="Braun-Galleani S."/>
            <person name="Martos A.R."/>
            <person name="Galeote V."/>
            <person name="Bigey F."/>
            <person name="Dequin S."/>
            <person name="Byrne K.P."/>
            <person name="Wolfe K.H."/>
        </authorList>
    </citation>
    <scope>NUCLEOTIDE SEQUENCE [LARGE SCALE GENOMIC DNA]</scope>
    <source>
        <strain evidence="3 4">NRRL Y-6702</strain>
    </source>
</reference>
<dbReference type="OrthoDB" id="428577at2759"/>
<evidence type="ECO:0000313" key="3">
    <source>
        <dbReference type="EMBL" id="QLG70622.1"/>
    </source>
</evidence>
<feature type="compositionally biased region" description="Polar residues" evidence="1">
    <location>
        <begin position="638"/>
        <end position="647"/>
    </location>
</feature>
<dbReference type="InterPro" id="IPR052146">
    <property type="entry name" value="HOT1"/>
</dbReference>
<evidence type="ECO:0000259" key="2">
    <source>
        <dbReference type="Pfam" id="PF12550"/>
    </source>
</evidence>
<feature type="compositionally biased region" description="Low complexity" evidence="1">
    <location>
        <begin position="403"/>
        <end position="418"/>
    </location>
</feature>
<evidence type="ECO:0000256" key="1">
    <source>
        <dbReference type="SAM" id="MobiDB-lite"/>
    </source>
</evidence>
<feature type="compositionally biased region" description="Polar residues" evidence="1">
    <location>
        <begin position="683"/>
        <end position="693"/>
    </location>
</feature>
<feature type="compositionally biased region" description="Polar residues" evidence="1">
    <location>
        <begin position="428"/>
        <end position="441"/>
    </location>
</feature>
<evidence type="ECO:0000313" key="4">
    <source>
        <dbReference type="Proteomes" id="UP000509704"/>
    </source>
</evidence>
<sequence>MVNLHLLNQAAAKMAVAENRSNSIQNSHNATTSSSNSYINSNDNPNKLQMFLKKQDQQARISNSNISSNFHIITQYILQSYFKVQVNQLSSLKIADLIVDQTYPDSITLRKLNENTSITPYVYFNTISRDEDITRCPIFALAIYFVIRWSHPNPPISVENFDNISLLDFNFINHSNANIAEFNDMSMNDRKISRSQNFLPSDDLISLVFPWLSPLKQDMLLIDRTNYKLNSFVELFEFLARTMIQDLKFLNQKPDLLPNIVSFVAKFIPDLFRNEQFKFTKIDLTTSTSDYKSNTGDNDYRDDNAHFLELSKRLTTENIRLSQQITQLKSDLYNVHSMCDQILQLQKQLMPGSYDYALDNSRNGAADTDSNSNNGGIIILDKNSLNPSMLSNLVQSIEDTRHQSAQLQQPQQPQVQQADTPSLAPINAFSSFNNSMPSIYTPQQQQLQPQQRPHQQQQSQQQHDMKRKLPLPTTATPGTVPFSPSPGSPSVGTLASVDAMYSKRFRYDDKPTASQTALDSLLSKSIGSPRYSTLQQNQAAGANPTSYSSQRIASRFASPANFPVPGTPSAVVNSPDPSNQLVSYVPRAQPQESEQQASSTLIDNSLIDDTTGILDKTDETNQIDNSSRKLAQPGPTEQPINEKSSLEANYDANDNKTSRKKGSSSDSNDEKSPRSTTNEKETGSSSKKMSQSGEKVGPNRHIKYKLSRENKTIWDLYTEWYVGLNGKPSIKNLIENYGWRRWKVSDDSHFFPTRRIIMDYIETECDRGIKLGRFTNPDQPREDIRKILVGDLEKFRINNGLTLNSLSMYFKNLTKENKEICIFENFENWTVRGMSEEDKTNYCKRQHIKEN</sequence>
<dbReference type="GO" id="GO:0060963">
    <property type="term" value="P:positive regulation of ribosomal protein gene transcription by RNA polymerase II"/>
    <property type="evidence" value="ECO:0007669"/>
    <property type="project" value="TreeGrafter"/>
</dbReference>
<feature type="region of interest" description="Disordered" evidence="1">
    <location>
        <begin position="425"/>
        <end position="491"/>
    </location>
</feature>
<dbReference type="GeneID" id="59234258"/>
<feature type="compositionally biased region" description="Low complexity" evidence="1">
    <location>
        <begin position="442"/>
        <end position="462"/>
    </location>
</feature>